<keyword evidence="3" id="KW-1185">Reference proteome</keyword>
<proteinExistence type="predicted"/>
<comment type="caution">
    <text evidence="2">The sequence shown here is derived from an EMBL/GenBank/DDBJ whole genome shotgun (WGS) entry which is preliminary data.</text>
</comment>
<dbReference type="EMBL" id="JAHBAY010000015">
    <property type="protein sequence ID" value="MBT0773158.1"/>
    <property type="molecule type" value="Genomic_DNA"/>
</dbReference>
<dbReference type="Pfam" id="PF14040">
    <property type="entry name" value="DNase_NucA_NucB"/>
    <property type="match status" value="1"/>
</dbReference>
<accession>A0ABS5TR65</accession>
<sequence>MKFAKEKWFTFHPEGQGGANGITSNVMDLSLHNFTRDAGGWPAFDATETWKISPREQQQYYVTTYGADKEGNLYWMWGSTTDVSVDTYHVQWNRDSYIRDPSQITGIYVSLRVRQTGSWVTDATIPVEHIKPVWKLQADYVCSGTNGEESGTVSGGTFDSAPVAPEFAPNVDCANGQYVTAWHAYVDGPNGRFDLYNWKASSALTDPAGRYASCLRLAGGSDCSLQRSTDGTQQICMWGNIAVPLSDCDFAEVFTALQQKKTRVQQYGEYRLAEDAQEEAYAAADTCLAYATVQQCKNLPIFMPGSDVFEAAQHDAFAILNSNQPAQLSYAETTERAPEGWYQSQYPCTDKIAGEHCDEYPFRSTLEGGPGASLRNIPGDANSKEGRLLGYFFKVCSVNVDNRPFLVIPLEGPSGASYGHPSQAWCQDGA</sequence>
<evidence type="ECO:0000313" key="2">
    <source>
        <dbReference type="EMBL" id="MBT0773158.1"/>
    </source>
</evidence>
<organism evidence="2 3">
    <name type="scientific">Kineosporia corallincola</name>
    <dbReference type="NCBI Taxonomy" id="2835133"/>
    <lineage>
        <taxon>Bacteria</taxon>
        <taxon>Bacillati</taxon>
        <taxon>Actinomycetota</taxon>
        <taxon>Actinomycetes</taxon>
        <taxon>Kineosporiales</taxon>
        <taxon>Kineosporiaceae</taxon>
        <taxon>Kineosporia</taxon>
    </lineage>
</organism>
<dbReference type="InterPro" id="IPR029476">
    <property type="entry name" value="DNase_NucA_NucB"/>
</dbReference>
<feature type="domain" description="Deoxyribonuclease NucA/NucB" evidence="1">
    <location>
        <begin position="350"/>
        <end position="396"/>
    </location>
</feature>
<dbReference type="RefSeq" id="WP_214159686.1">
    <property type="nucleotide sequence ID" value="NZ_JAHBAY010000015.1"/>
</dbReference>
<gene>
    <name evidence="2" type="ORF">KIH74_29715</name>
</gene>
<reference evidence="2 3" key="1">
    <citation type="submission" date="2021-05" db="EMBL/GenBank/DDBJ databases">
        <title>Kineosporia and Streptomyces sp. nov. two new marine actinobacteria isolated from Coral.</title>
        <authorList>
            <person name="Buangrab K."/>
            <person name="Sutthacheep M."/>
            <person name="Yeemin T."/>
            <person name="Harunari E."/>
            <person name="Igarashi Y."/>
            <person name="Kanchanasin P."/>
            <person name="Tanasupawat S."/>
            <person name="Phongsopitanun W."/>
        </authorList>
    </citation>
    <scope>NUCLEOTIDE SEQUENCE [LARGE SCALE GENOMIC DNA]</scope>
    <source>
        <strain evidence="2 3">J2-2</strain>
    </source>
</reference>
<protein>
    <recommendedName>
        <fullName evidence="1">Deoxyribonuclease NucA/NucB domain-containing protein</fullName>
    </recommendedName>
</protein>
<name>A0ABS5TR65_9ACTN</name>
<evidence type="ECO:0000259" key="1">
    <source>
        <dbReference type="Pfam" id="PF14040"/>
    </source>
</evidence>
<evidence type="ECO:0000313" key="3">
    <source>
        <dbReference type="Proteomes" id="UP001197247"/>
    </source>
</evidence>
<dbReference type="Proteomes" id="UP001197247">
    <property type="component" value="Unassembled WGS sequence"/>
</dbReference>